<sequence>MVKLNRGGRKRPRNEYTKITGPGNYLIVTEGTETEVNYFKNIKQIIENLFRNKIIVDKISLNIEGTGRSTKVLVNEAIKKRSLGSYSEVWVVFDKDDNSDFDEAIEMAKKEGLNIAWSNECFELWLLLHFQYLESSISRADYYSKLTSHFKENNINRGIYNKSINKIFDITYPFVETAIQRSESLLLHHKQNGVFCPSKMNPSTTVQDLVKDLIKYTK</sequence>
<dbReference type="PATRIC" id="fig|1262449.3.peg.504"/>
<dbReference type="AlphaFoldDB" id="A0A0H3IYU6"/>
<dbReference type="eggNOG" id="ENOG5032SNM">
    <property type="taxonomic scope" value="Bacteria"/>
</dbReference>
<evidence type="ECO:0000313" key="1">
    <source>
        <dbReference type="EMBL" id="AJA50694.1"/>
    </source>
</evidence>
<reference evidence="2 3" key="3">
    <citation type="journal article" name="Genome Announc.">
        <title>Improved Draft Genome Sequence of Clostridium pasteurianum Strain ATCC 6013 (DSM 525) Using a Hybrid Next-Generation Sequencing Approach.</title>
        <authorList>
            <person name="Pyne M.E."/>
            <person name="Utturkar S."/>
            <person name="Brown S.D."/>
            <person name="Moo-Young M."/>
            <person name="Chung D.A."/>
            <person name="Chou C.P."/>
        </authorList>
    </citation>
    <scope>NUCLEOTIDE SEQUENCE [LARGE SCALE GENOMIC DNA]</scope>
    <source>
        <strain evidence="2 3">ATCC 6013</strain>
    </source>
</reference>
<evidence type="ECO:0000313" key="3">
    <source>
        <dbReference type="Proteomes" id="UP000028042"/>
    </source>
</evidence>
<dbReference type="Pfam" id="PF13707">
    <property type="entry name" value="RloB"/>
    <property type="match status" value="1"/>
</dbReference>
<protein>
    <submittedName>
        <fullName evidence="1">RloB-like protein</fullName>
    </submittedName>
</protein>
<reference evidence="2" key="2">
    <citation type="submission" date="2015-10" db="EMBL/GenBank/DDBJ databases">
        <title>Improved Draft Genome Sequence of Clostridium pasteurianum Strain ATCC 6013 (DSM 525) Using a Hybrid Next-Generation Sequencing Approach.</title>
        <authorList>
            <person name="Pyne M.E."/>
            <person name="Utturkar S.M."/>
            <person name="Brown S.D."/>
            <person name="Moo-Young M."/>
            <person name="Chung D.A."/>
            <person name="Chou P.C."/>
        </authorList>
    </citation>
    <scope>NUCLEOTIDE SEQUENCE</scope>
    <source>
        <strain evidence="2">ATCC 6013</strain>
    </source>
</reference>
<keyword evidence="4" id="KW-1185">Reference proteome</keyword>
<reference evidence="1 4" key="1">
    <citation type="journal article" date="2015" name="Genome Announc.">
        <title>Complete Genome Sequence of the Nitrogen-Fixing and Solvent-Producing Clostridium pasteurianum DSM 525.</title>
        <authorList>
            <person name="Poehlein A."/>
            <person name="Grosse-Honebrink A."/>
            <person name="Zhang Y."/>
            <person name="Minton N.P."/>
            <person name="Daniel R."/>
        </authorList>
    </citation>
    <scope>NUCLEOTIDE SEQUENCE [LARGE SCALE GENOMIC DNA]</scope>
    <source>
        <strain evidence="1">DSM 525</strain>
        <strain evidence="4">DSM 525 / ATCC 6013</strain>
    </source>
</reference>
<dbReference type="KEGG" id="cpae:CPAST_c06060"/>
<dbReference type="InterPro" id="IPR025591">
    <property type="entry name" value="RloB"/>
</dbReference>
<evidence type="ECO:0000313" key="4">
    <source>
        <dbReference type="Proteomes" id="UP000030905"/>
    </source>
</evidence>
<evidence type="ECO:0000313" key="2">
    <source>
        <dbReference type="EMBL" id="KRU13295.1"/>
    </source>
</evidence>
<accession>A0A0H3IYU6</accession>
<dbReference type="Proteomes" id="UP000030905">
    <property type="component" value="Chromosome"/>
</dbReference>
<dbReference type="GeneID" id="93072832"/>
<organism evidence="1 4">
    <name type="scientific">Clostridium pasteurianum DSM 525 = ATCC 6013</name>
    <dbReference type="NCBI Taxonomy" id="1262449"/>
    <lineage>
        <taxon>Bacteria</taxon>
        <taxon>Bacillati</taxon>
        <taxon>Bacillota</taxon>
        <taxon>Clostridia</taxon>
        <taxon>Eubacteriales</taxon>
        <taxon>Clostridiaceae</taxon>
        <taxon>Clostridium</taxon>
    </lineage>
</organism>
<dbReference type="Proteomes" id="UP000028042">
    <property type="component" value="Unassembled WGS sequence"/>
</dbReference>
<dbReference type="RefSeq" id="WP_004455329.1">
    <property type="nucleotide sequence ID" value="NZ_ANZB01000001.1"/>
</dbReference>
<name>A0A0H3IYU6_CLOPA</name>
<dbReference type="EMBL" id="CP009268">
    <property type="protein sequence ID" value="AJA50694.1"/>
    <property type="molecule type" value="Genomic_DNA"/>
</dbReference>
<dbReference type="KEGG" id="cpat:CLPA_c06060"/>
<gene>
    <name evidence="1" type="ORF">CLPA_c06060</name>
    <name evidence="2" type="ORF">CP6013_02543</name>
</gene>
<proteinExistence type="predicted"/>
<dbReference type="EMBL" id="JPGY02000001">
    <property type="protein sequence ID" value="KRU13295.1"/>
    <property type="molecule type" value="Genomic_DNA"/>
</dbReference>